<accession>A0A1T4SMK4</accession>
<evidence type="ECO:0000256" key="2">
    <source>
        <dbReference type="HAMAP-Rule" id="MF_00611"/>
    </source>
</evidence>
<dbReference type="PANTHER" id="PTHR37689">
    <property type="entry name" value="PROTEIN FDHE"/>
    <property type="match status" value="1"/>
</dbReference>
<protein>
    <recommendedName>
        <fullName evidence="2">Protein FdhE homolog</fullName>
    </recommendedName>
</protein>
<dbReference type="InterPro" id="IPR056797">
    <property type="entry name" value="FdhE_central"/>
</dbReference>
<dbReference type="OrthoDB" id="9794151at2"/>
<dbReference type="InterPro" id="IPR056796">
    <property type="entry name" value="FdhE_C"/>
</dbReference>
<dbReference type="InterPro" id="IPR056774">
    <property type="entry name" value="FdhE_N"/>
</dbReference>
<dbReference type="EMBL" id="FUXL01000012">
    <property type="protein sequence ID" value="SKA29383.1"/>
    <property type="molecule type" value="Genomic_DNA"/>
</dbReference>
<dbReference type="Pfam" id="PF24860">
    <property type="entry name" value="FdhE_C"/>
    <property type="match status" value="1"/>
</dbReference>
<dbReference type="PIRSF" id="PIRSF018296">
    <property type="entry name" value="Format_dh_formtn"/>
    <property type="match status" value="1"/>
</dbReference>
<feature type="domain" description="FdhE C-terminal" evidence="5">
    <location>
        <begin position="224"/>
        <end position="306"/>
    </location>
</feature>
<dbReference type="InterPro" id="IPR024064">
    <property type="entry name" value="FdhE-like_sf"/>
</dbReference>
<dbReference type="InterPro" id="IPR006452">
    <property type="entry name" value="Formate_DH_accessory"/>
</dbReference>
<comment type="function">
    <text evidence="2">Necessary for formate dehydrogenase activity.</text>
</comment>
<dbReference type="Proteomes" id="UP000190135">
    <property type="component" value="Unassembled WGS sequence"/>
</dbReference>
<dbReference type="SUPFAM" id="SSF144020">
    <property type="entry name" value="FdhE-like"/>
    <property type="match status" value="1"/>
</dbReference>
<feature type="domain" description="FdhE central" evidence="4">
    <location>
        <begin position="185"/>
        <end position="223"/>
    </location>
</feature>
<dbReference type="AlphaFoldDB" id="A0A1T4SMK4"/>
<dbReference type="STRING" id="1365950.SAMN05428963_11213"/>
<dbReference type="RefSeq" id="WP_078709409.1">
    <property type="nucleotide sequence ID" value="NZ_FUXL01000012.1"/>
</dbReference>
<dbReference type="HAMAP" id="MF_00611">
    <property type="entry name" value="FdeH"/>
    <property type="match status" value="1"/>
</dbReference>
<keyword evidence="7" id="KW-1185">Reference proteome</keyword>
<comment type="similarity">
    <text evidence="2">Belongs to the FdhE family.</text>
</comment>
<comment type="subcellular location">
    <subcellularLocation>
        <location evidence="2">Cytoplasm</location>
    </subcellularLocation>
</comment>
<proteinExistence type="inferred from homology"/>
<evidence type="ECO:0000256" key="1">
    <source>
        <dbReference type="ARBA" id="ARBA00022490"/>
    </source>
</evidence>
<dbReference type="GO" id="GO:0008199">
    <property type="term" value="F:ferric iron binding"/>
    <property type="evidence" value="ECO:0007669"/>
    <property type="project" value="TreeGrafter"/>
</dbReference>
<evidence type="ECO:0000259" key="4">
    <source>
        <dbReference type="Pfam" id="PF24859"/>
    </source>
</evidence>
<evidence type="ECO:0000259" key="5">
    <source>
        <dbReference type="Pfam" id="PF24860"/>
    </source>
</evidence>
<dbReference type="Pfam" id="PF04216">
    <property type="entry name" value="FdhE_N"/>
    <property type="match status" value="1"/>
</dbReference>
<dbReference type="GO" id="GO:0005829">
    <property type="term" value="C:cytosol"/>
    <property type="evidence" value="ECO:0007669"/>
    <property type="project" value="TreeGrafter"/>
</dbReference>
<dbReference type="Pfam" id="PF24859">
    <property type="entry name" value="FdhE_central"/>
    <property type="match status" value="1"/>
</dbReference>
<sequence>MPSFSSPQPDPSVLGGVAKAPFAIAPLPGRLFAERAARFVALAQGNPLGPYLRFLGDLSHLQDRIVAGTEAPAPLAEEQVARARAGEMPPLDSDSIKLAMLRLFEPFRDGAAALAMPAPASAALAEVSAASPEALGAMADAIMAAAVPPERLAQHLFVAAALEIGACRLAASLDGARLVPVGVGVCPACGGRPLASLVVGFQGAEGARYAVCSLCSTRWNEVRVKCLACGSTKGISYHAATAGETTDEAEATVKAEACSTCGSWLKILYQNKNPSLDVVADDVASLGLDMLMRETDYRRAGFAPFLLGY</sequence>
<dbReference type="CDD" id="cd16341">
    <property type="entry name" value="FdhE"/>
    <property type="match status" value="1"/>
</dbReference>
<gene>
    <name evidence="2" type="primary">fdhE</name>
    <name evidence="6" type="ORF">SAMN05428963_11213</name>
</gene>
<evidence type="ECO:0000259" key="3">
    <source>
        <dbReference type="Pfam" id="PF04216"/>
    </source>
</evidence>
<dbReference type="PANTHER" id="PTHR37689:SF1">
    <property type="entry name" value="PROTEIN FDHE"/>
    <property type="match status" value="1"/>
</dbReference>
<evidence type="ECO:0000313" key="6">
    <source>
        <dbReference type="EMBL" id="SKA29383.1"/>
    </source>
</evidence>
<evidence type="ECO:0000313" key="7">
    <source>
        <dbReference type="Proteomes" id="UP000190135"/>
    </source>
</evidence>
<reference evidence="6 7" key="1">
    <citation type="submission" date="2017-02" db="EMBL/GenBank/DDBJ databases">
        <authorList>
            <person name="Peterson S.W."/>
        </authorList>
    </citation>
    <scope>NUCLEOTIDE SEQUENCE [LARGE SCALE GENOMIC DNA]</scope>
    <source>
        <strain evidence="6 7">USBA 369</strain>
    </source>
</reference>
<keyword evidence="1 2" id="KW-0963">Cytoplasm</keyword>
<name>A0A1T4SMK4_9HYPH</name>
<dbReference type="Gene3D" id="3.90.1670.10">
    <property type="entry name" value="FdhE-like domain"/>
    <property type="match status" value="1"/>
</dbReference>
<dbReference type="GO" id="GO:0051604">
    <property type="term" value="P:protein maturation"/>
    <property type="evidence" value="ECO:0007669"/>
    <property type="project" value="TreeGrafter"/>
</dbReference>
<organism evidence="6 7">
    <name type="scientific">Consotaella salsifontis</name>
    <dbReference type="NCBI Taxonomy" id="1365950"/>
    <lineage>
        <taxon>Bacteria</taxon>
        <taxon>Pseudomonadati</taxon>
        <taxon>Pseudomonadota</taxon>
        <taxon>Alphaproteobacteria</taxon>
        <taxon>Hyphomicrobiales</taxon>
        <taxon>Aurantimonadaceae</taxon>
        <taxon>Consotaella</taxon>
    </lineage>
</organism>
<dbReference type="NCBIfam" id="TIGR01562">
    <property type="entry name" value="FdhE"/>
    <property type="match status" value="1"/>
</dbReference>
<feature type="domain" description="FdhE N-terminal" evidence="3">
    <location>
        <begin position="21"/>
        <end position="182"/>
    </location>
</feature>